<evidence type="ECO:0000256" key="1">
    <source>
        <dbReference type="ARBA" id="ARBA00011028"/>
    </source>
</evidence>
<feature type="signal peptide" evidence="4">
    <location>
        <begin position="1"/>
        <end position="31"/>
    </location>
</feature>
<dbReference type="SUPFAM" id="SSF53807">
    <property type="entry name" value="Helical backbone' metal receptor"/>
    <property type="match status" value="1"/>
</dbReference>
<evidence type="ECO:0000256" key="2">
    <source>
        <dbReference type="ARBA" id="ARBA00022448"/>
    </source>
</evidence>
<dbReference type="InterPro" id="IPR050492">
    <property type="entry name" value="Bact_metal-bind_prot9"/>
</dbReference>
<keyword evidence="2" id="KW-0813">Transport</keyword>
<dbReference type="Gene3D" id="3.40.50.1980">
    <property type="entry name" value="Nitrogenase molybdenum iron protein domain"/>
    <property type="match status" value="2"/>
</dbReference>
<accession>A0A8A4ZFZ1</accession>
<dbReference type="PROSITE" id="PS51257">
    <property type="entry name" value="PROKAR_LIPOPROTEIN"/>
    <property type="match status" value="1"/>
</dbReference>
<dbReference type="Pfam" id="PF01297">
    <property type="entry name" value="ZnuA"/>
    <property type="match status" value="1"/>
</dbReference>
<keyword evidence="6" id="KW-1185">Reference proteome</keyword>
<evidence type="ECO:0000313" key="6">
    <source>
        <dbReference type="Proteomes" id="UP000663937"/>
    </source>
</evidence>
<sequence length="299" mass="31334">MLTLRPRAARAWVTAVCALCAMALVTACVPAAQPDGNRLEVLAAFYPLQYVVEQVGGDRVDVTSLTPPGAEPHDVALSPAQVRRVGEVDLVAYLPGFQAATDEAVAARQPEHVVAAGTGSRDDTSELASDPHFWLDPTLLAEVGDDVAHALTELEPASAGAFAARAHDLETRLHALDEEFAVGLAHCAGATLVTSHEAFGYLARRYGLVQVGISGIDPAAEPSPARLREVGAVVEQNGVETLFFEVLVSPKVTTVLAGDLGVRTAVLDPIEGHTDDAVDYLGTMRANLESLRGGLTCTG</sequence>
<evidence type="ECO:0000256" key="3">
    <source>
        <dbReference type="ARBA" id="ARBA00022729"/>
    </source>
</evidence>
<organism evidence="5 6">
    <name type="scientific">Pengzhenrongella sicca</name>
    <dbReference type="NCBI Taxonomy" id="2819238"/>
    <lineage>
        <taxon>Bacteria</taxon>
        <taxon>Bacillati</taxon>
        <taxon>Actinomycetota</taxon>
        <taxon>Actinomycetes</taxon>
        <taxon>Micrococcales</taxon>
        <taxon>Pengzhenrongella</taxon>
    </lineage>
</organism>
<dbReference type="InterPro" id="IPR006127">
    <property type="entry name" value="ZnuA-like"/>
</dbReference>
<gene>
    <name evidence="5" type="ORF">J4E96_19425</name>
</gene>
<dbReference type="KEGG" id="psic:J4E96_19425"/>
<evidence type="ECO:0000313" key="5">
    <source>
        <dbReference type="EMBL" id="QTE29407.1"/>
    </source>
</evidence>
<evidence type="ECO:0000256" key="4">
    <source>
        <dbReference type="SAM" id="SignalP"/>
    </source>
</evidence>
<keyword evidence="3 4" id="KW-0732">Signal</keyword>
<dbReference type="PANTHER" id="PTHR42953:SF3">
    <property type="entry name" value="HIGH-AFFINITY ZINC UPTAKE SYSTEM PROTEIN ZNUA"/>
    <property type="match status" value="1"/>
</dbReference>
<feature type="chain" id="PRO_5038801032" evidence="4">
    <location>
        <begin position="32"/>
        <end position="299"/>
    </location>
</feature>
<protein>
    <submittedName>
        <fullName evidence="5">Zinc ABC transporter substrate-binding protein</fullName>
    </submittedName>
</protein>
<comment type="similarity">
    <text evidence="1">Belongs to the bacterial solute-binding protein 9 family.</text>
</comment>
<dbReference type="GO" id="GO:0030001">
    <property type="term" value="P:metal ion transport"/>
    <property type="evidence" value="ECO:0007669"/>
    <property type="project" value="InterPro"/>
</dbReference>
<dbReference type="GO" id="GO:0046872">
    <property type="term" value="F:metal ion binding"/>
    <property type="evidence" value="ECO:0007669"/>
    <property type="project" value="InterPro"/>
</dbReference>
<proteinExistence type="inferred from homology"/>
<name>A0A8A4ZFZ1_9MICO</name>
<reference evidence="5" key="1">
    <citation type="submission" date="2021-03" db="EMBL/GenBank/DDBJ databases">
        <title>Pengzhenrongella sicca gen. nov., sp. nov., a new member of suborder Micrococcineae isolated from High-Arctic tundra soil.</title>
        <authorList>
            <person name="Peng F."/>
        </authorList>
    </citation>
    <scope>NUCLEOTIDE SEQUENCE</scope>
    <source>
        <strain evidence="5">LRZ-2</strain>
    </source>
</reference>
<dbReference type="EMBL" id="CP071868">
    <property type="protein sequence ID" value="QTE29407.1"/>
    <property type="molecule type" value="Genomic_DNA"/>
</dbReference>
<dbReference type="PANTHER" id="PTHR42953">
    <property type="entry name" value="HIGH-AFFINITY ZINC UPTAKE SYSTEM PROTEIN ZNUA-RELATED"/>
    <property type="match status" value="1"/>
</dbReference>
<dbReference type="Proteomes" id="UP000663937">
    <property type="component" value="Chromosome"/>
</dbReference>
<dbReference type="AlphaFoldDB" id="A0A8A4ZFZ1"/>